<sequence length="82" mass="8795">MQDSFCETGSWGLRDAKMDGYPRICGSFWDATGAGAATRGLEEDTERREIPGRSLASLNGALEKGHEVQNKLGHGLPLSTVS</sequence>
<comment type="caution">
    <text evidence="1">The sequence shown here is derived from an EMBL/GenBank/DDBJ whole genome shotgun (WGS) entry which is preliminary data.</text>
</comment>
<reference evidence="1 2" key="1">
    <citation type="submission" date="2018-10" db="EMBL/GenBank/DDBJ databases">
        <title>Sphingobacterium sp. M05W1-28.</title>
        <authorList>
            <person name="Cai H."/>
        </authorList>
    </citation>
    <scope>NUCLEOTIDE SEQUENCE [LARGE SCALE GENOMIC DNA]</scope>
    <source>
        <strain evidence="1 2">M05W1-28</strain>
    </source>
</reference>
<keyword evidence="2" id="KW-1185">Reference proteome</keyword>
<dbReference type="Proteomes" id="UP000282423">
    <property type="component" value="Unassembled WGS sequence"/>
</dbReference>
<dbReference type="AlphaFoldDB" id="A0A420VRD6"/>
<protein>
    <submittedName>
        <fullName evidence="1">Uncharacterized protein</fullName>
    </submittedName>
</protein>
<accession>A0A420VRD6</accession>
<gene>
    <name evidence="1" type="ORF">D7322_25230</name>
</gene>
<proteinExistence type="predicted"/>
<dbReference type="RefSeq" id="WP_121126950.1">
    <property type="nucleotide sequence ID" value="NZ_RBWS01000025.1"/>
</dbReference>
<name>A0A420VRD6_9SPHI</name>
<evidence type="ECO:0000313" key="1">
    <source>
        <dbReference type="EMBL" id="RKO68911.1"/>
    </source>
</evidence>
<dbReference type="EMBL" id="RBWS01000025">
    <property type="protein sequence ID" value="RKO68911.1"/>
    <property type="molecule type" value="Genomic_DNA"/>
</dbReference>
<evidence type="ECO:0000313" key="2">
    <source>
        <dbReference type="Proteomes" id="UP000282423"/>
    </source>
</evidence>
<organism evidence="1 2">
    <name type="scientific">Sphingobacterium puteale</name>
    <dbReference type="NCBI Taxonomy" id="2420510"/>
    <lineage>
        <taxon>Bacteria</taxon>
        <taxon>Pseudomonadati</taxon>
        <taxon>Bacteroidota</taxon>
        <taxon>Sphingobacteriia</taxon>
        <taxon>Sphingobacteriales</taxon>
        <taxon>Sphingobacteriaceae</taxon>
        <taxon>Sphingobacterium</taxon>
    </lineage>
</organism>